<dbReference type="Gene3D" id="3.40.50.1820">
    <property type="entry name" value="alpha/beta hydrolase"/>
    <property type="match status" value="1"/>
</dbReference>
<evidence type="ECO:0000259" key="1">
    <source>
        <dbReference type="Pfam" id="PF01764"/>
    </source>
</evidence>
<reference evidence="2 3" key="1">
    <citation type="submission" date="2016-11" db="EMBL/GenBank/DDBJ databases">
        <title>Draft Genome Sequences of Nine Cyanobacterial Strains from Diverse Habitats.</title>
        <authorList>
            <person name="Zhu T."/>
            <person name="Hou S."/>
            <person name="Lu X."/>
            <person name="Hess W.R."/>
        </authorList>
    </citation>
    <scope>NUCLEOTIDE SEQUENCE [LARGE SCALE GENOMIC DNA]</scope>
    <source>
        <strain evidence="2 3">NIES-30</strain>
    </source>
</reference>
<keyword evidence="3" id="KW-1185">Reference proteome</keyword>
<dbReference type="PANTHER" id="PTHR45856">
    <property type="entry name" value="ALPHA/BETA-HYDROLASES SUPERFAMILY PROTEIN"/>
    <property type="match status" value="1"/>
</dbReference>
<dbReference type="PANTHER" id="PTHR45856:SF24">
    <property type="entry name" value="FUNGAL LIPASE-LIKE DOMAIN-CONTAINING PROTEIN"/>
    <property type="match status" value="1"/>
</dbReference>
<evidence type="ECO:0000313" key="2">
    <source>
        <dbReference type="EMBL" id="OKH48748.1"/>
    </source>
</evidence>
<dbReference type="InterPro" id="IPR051218">
    <property type="entry name" value="Sec_MonoDiacylglyc_Lipase"/>
</dbReference>
<dbReference type="InterPro" id="IPR029058">
    <property type="entry name" value="AB_hydrolase_fold"/>
</dbReference>
<dbReference type="Proteomes" id="UP000185557">
    <property type="component" value="Unassembled WGS sequence"/>
</dbReference>
<name>A0A1U7J6Z5_9CYAN</name>
<organism evidence="2 3">
    <name type="scientific">Phormidium tenue NIES-30</name>
    <dbReference type="NCBI Taxonomy" id="549789"/>
    <lineage>
        <taxon>Bacteria</taxon>
        <taxon>Bacillati</taxon>
        <taxon>Cyanobacteriota</taxon>
        <taxon>Cyanophyceae</taxon>
        <taxon>Oscillatoriophycideae</taxon>
        <taxon>Oscillatoriales</taxon>
        <taxon>Oscillatoriaceae</taxon>
        <taxon>Phormidium</taxon>
    </lineage>
</organism>
<dbReference type="CDD" id="cd00519">
    <property type="entry name" value="Lipase_3"/>
    <property type="match status" value="1"/>
</dbReference>
<protein>
    <recommendedName>
        <fullName evidence="1">Fungal lipase-type domain-containing protein</fullName>
    </recommendedName>
</protein>
<dbReference type="AlphaFoldDB" id="A0A1U7J6Z5"/>
<dbReference type="SUPFAM" id="SSF53474">
    <property type="entry name" value="alpha/beta-Hydrolases"/>
    <property type="match status" value="1"/>
</dbReference>
<accession>A0A1U7J6Z5</accession>
<dbReference type="STRING" id="549789.NIES30_09435"/>
<dbReference type="GO" id="GO:0006629">
    <property type="term" value="P:lipid metabolic process"/>
    <property type="evidence" value="ECO:0007669"/>
    <property type="project" value="InterPro"/>
</dbReference>
<sequence length="578" mass="67852">MMASISPALLLASLSLAGGAFIALAWLHVYQQQRRWQRVELARQEVKAFREREPVKNVLDILDYEEYRMFYIKHPEDGRLISFEATDHRLRRALRSHDQMVKMRNGLDELKHRARQKNTFSPKALELVQRYDSEEFFIEITLRDWFESFLSGLEYFETMIESGLVTAEEIKPFIIYWINLIGDRRYRRKGGSGFYDKLFHYIYWAGYGRVQKLFERFGFKILPPPYSTHDFSGIELEEGKYDTYRALCLAKAAHLVYEDRDYVTDISRLWLSDDIDNRWQQLSASKYVVAVLKTWLQEGEKASIRDIRDNFMYLDMRLTDTQAFIFRRDNNLILVFKGTQQLSDWKTNLKIRLKEFTVLADQEAVPPTGRVHRGFLDAWQSVEKQVVYYLKKWRTPNTKLWITGHSLGGALAAVATISLEAQGFEVSGLYTFGQPRVADWKLVNYMNARMGDRIVRYANNNDIVPMIPPQIIPWVPTRVYGHMGQFRYFNDSGSLRRQSFMFQRFPDRLFGMIHAIFTSGTPDAVDDHKMEFYVANLQKALDREEEEAKLEIEQGMISGDFVEGMKERMRARRSSPEG</sequence>
<comment type="caution">
    <text evidence="2">The sequence shown here is derived from an EMBL/GenBank/DDBJ whole genome shotgun (WGS) entry which is preliminary data.</text>
</comment>
<dbReference type="EMBL" id="MRCG01000005">
    <property type="protein sequence ID" value="OKH48748.1"/>
    <property type="molecule type" value="Genomic_DNA"/>
</dbReference>
<feature type="domain" description="Fungal lipase-type" evidence="1">
    <location>
        <begin position="334"/>
        <end position="470"/>
    </location>
</feature>
<gene>
    <name evidence="2" type="ORF">NIES30_09435</name>
</gene>
<evidence type="ECO:0000313" key="3">
    <source>
        <dbReference type="Proteomes" id="UP000185557"/>
    </source>
</evidence>
<dbReference type="InterPro" id="IPR002921">
    <property type="entry name" value="Fungal_lipase-type"/>
</dbReference>
<proteinExistence type="predicted"/>
<dbReference type="Pfam" id="PF01764">
    <property type="entry name" value="Lipase_3"/>
    <property type="match status" value="1"/>
</dbReference>